<dbReference type="Proteomes" id="UP001595075">
    <property type="component" value="Unassembled WGS sequence"/>
</dbReference>
<reference evidence="1 2" key="1">
    <citation type="journal article" date="2024" name="Commun. Biol.">
        <title>Comparative genomic analysis of thermophilic fungi reveals convergent evolutionary adaptations and gene losses.</title>
        <authorList>
            <person name="Steindorff A.S."/>
            <person name="Aguilar-Pontes M.V."/>
            <person name="Robinson A.J."/>
            <person name="Andreopoulos B."/>
            <person name="LaButti K."/>
            <person name="Kuo A."/>
            <person name="Mondo S."/>
            <person name="Riley R."/>
            <person name="Otillar R."/>
            <person name="Haridas S."/>
            <person name="Lipzen A."/>
            <person name="Grimwood J."/>
            <person name="Schmutz J."/>
            <person name="Clum A."/>
            <person name="Reid I.D."/>
            <person name="Moisan M.C."/>
            <person name="Butler G."/>
            <person name="Nguyen T.T.M."/>
            <person name="Dewar K."/>
            <person name="Conant G."/>
            <person name="Drula E."/>
            <person name="Henrissat B."/>
            <person name="Hansel C."/>
            <person name="Singer S."/>
            <person name="Hutchinson M.I."/>
            <person name="de Vries R.P."/>
            <person name="Natvig D.O."/>
            <person name="Powell A.J."/>
            <person name="Tsang A."/>
            <person name="Grigoriev I.V."/>
        </authorList>
    </citation>
    <scope>NUCLEOTIDE SEQUENCE [LARGE SCALE GENOMIC DNA]</scope>
    <source>
        <strain evidence="1 2">CBS 494.80</strain>
    </source>
</reference>
<organism evidence="1 2">
    <name type="scientific">Oculimacula yallundae</name>
    <dbReference type="NCBI Taxonomy" id="86028"/>
    <lineage>
        <taxon>Eukaryota</taxon>
        <taxon>Fungi</taxon>
        <taxon>Dikarya</taxon>
        <taxon>Ascomycota</taxon>
        <taxon>Pezizomycotina</taxon>
        <taxon>Leotiomycetes</taxon>
        <taxon>Helotiales</taxon>
        <taxon>Ploettnerulaceae</taxon>
        <taxon>Oculimacula</taxon>
    </lineage>
</organism>
<proteinExistence type="predicted"/>
<accession>A0ABR4BV95</accession>
<evidence type="ECO:0000313" key="2">
    <source>
        <dbReference type="Proteomes" id="UP001595075"/>
    </source>
</evidence>
<dbReference type="EMBL" id="JAZHXI010000019">
    <property type="protein sequence ID" value="KAL2061277.1"/>
    <property type="molecule type" value="Genomic_DNA"/>
</dbReference>
<keyword evidence="2" id="KW-1185">Reference proteome</keyword>
<name>A0ABR4BV95_9HELO</name>
<feature type="non-terminal residue" evidence="1">
    <location>
        <position position="84"/>
    </location>
</feature>
<gene>
    <name evidence="1" type="ORF">VTL71DRAFT_7550</name>
</gene>
<evidence type="ECO:0000313" key="1">
    <source>
        <dbReference type="EMBL" id="KAL2061277.1"/>
    </source>
</evidence>
<sequence length="84" mass="9600">MTTEPKELEGTGIIRGVVIGSITASPISARERPQCFRCPTTYRRYLHTFARLVEEAHAAKKTLWLIDFLFPPSESYTFRVGARR</sequence>
<comment type="caution">
    <text evidence="1">The sequence shown here is derived from an EMBL/GenBank/DDBJ whole genome shotgun (WGS) entry which is preliminary data.</text>
</comment>
<protein>
    <submittedName>
        <fullName evidence="1">Uncharacterized protein</fullName>
    </submittedName>
</protein>